<dbReference type="AlphaFoldDB" id="A0A2B4SPB8"/>
<feature type="compositionally biased region" description="Basic and acidic residues" evidence="1">
    <location>
        <begin position="106"/>
        <end position="125"/>
    </location>
</feature>
<feature type="compositionally biased region" description="Acidic residues" evidence="1">
    <location>
        <begin position="639"/>
        <end position="648"/>
    </location>
</feature>
<proteinExistence type="predicted"/>
<feature type="compositionally biased region" description="Basic and acidic residues" evidence="1">
    <location>
        <begin position="625"/>
        <end position="638"/>
    </location>
</feature>
<accession>A0A2B4SPB8</accession>
<feature type="compositionally biased region" description="Polar residues" evidence="1">
    <location>
        <begin position="279"/>
        <end position="299"/>
    </location>
</feature>
<feature type="region of interest" description="Disordered" evidence="1">
    <location>
        <begin position="258"/>
        <end position="307"/>
    </location>
</feature>
<dbReference type="OrthoDB" id="6252992at2759"/>
<feature type="compositionally biased region" description="Polar residues" evidence="1">
    <location>
        <begin position="34"/>
        <end position="60"/>
    </location>
</feature>
<reference evidence="4" key="1">
    <citation type="journal article" date="2017" name="bioRxiv">
        <title>Comparative analysis of the genomes of Stylophora pistillata and Acropora digitifera provides evidence for extensive differences between species of corals.</title>
        <authorList>
            <person name="Voolstra C.R."/>
            <person name="Li Y."/>
            <person name="Liew Y.J."/>
            <person name="Baumgarten S."/>
            <person name="Zoccola D."/>
            <person name="Flot J.-F."/>
            <person name="Tambutte S."/>
            <person name="Allemand D."/>
            <person name="Aranda M."/>
        </authorList>
    </citation>
    <scope>NUCLEOTIDE SEQUENCE [LARGE SCALE GENOMIC DNA]</scope>
</reference>
<keyword evidence="4" id="KW-1185">Reference proteome</keyword>
<dbReference type="EMBL" id="LSMT01000051">
    <property type="protein sequence ID" value="PFX30362.1"/>
    <property type="molecule type" value="Genomic_DNA"/>
</dbReference>
<dbReference type="InterPro" id="IPR013854">
    <property type="entry name" value="TF_AP2_C"/>
</dbReference>
<name>A0A2B4SPB8_STYPI</name>
<evidence type="ECO:0000313" key="4">
    <source>
        <dbReference type="Proteomes" id="UP000225706"/>
    </source>
</evidence>
<evidence type="ECO:0000256" key="1">
    <source>
        <dbReference type="SAM" id="MobiDB-lite"/>
    </source>
</evidence>
<evidence type="ECO:0000259" key="2">
    <source>
        <dbReference type="Pfam" id="PF03299"/>
    </source>
</evidence>
<gene>
    <name evidence="3" type="primary">TFAP2A</name>
    <name evidence="3" type="ORF">AWC38_SpisGene4836</name>
</gene>
<feature type="region of interest" description="Disordered" evidence="1">
    <location>
        <begin position="615"/>
        <end position="670"/>
    </location>
</feature>
<dbReference type="STRING" id="50429.A0A2B4SPB8"/>
<feature type="compositionally biased region" description="Basic and acidic residues" evidence="1">
    <location>
        <begin position="132"/>
        <end position="145"/>
    </location>
</feature>
<protein>
    <submittedName>
        <fullName evidence="3">Transcription factor AP-2-alpha</fullName>
    </submittedName>
</protein>
<dbReference type="Proteomes" id="UP000225706">
    <property type="component" value="Unassembled WGS sequence"/>
</dbReference>
<sequence length="898" mass="103153">MAVRVKTDKDSHLLYCTGTRGKVDSLQLHENASNSESFGHTRQQMSFEEETAQGNESFSQIEPRLTIKQEIDENYNITTSPCSARSPSPRRARRSKSPQDNLSPHEFTERFSPDNMKREYSKDVSRPGNATRSEKSPFSESKSRPEAIVVSKTSLHVPGSRLFRPDERMRNLHFEALSNHQGSTVDDLPSASKRVYSHYGSVPTMVSRFSENYVVPQRFRARSNEEFLRHEWRQSSLHEVSHGEPPVYRNGVAQVLNNSEPRCKNNSNGFQEEQDPGVNDSSPNDSKTYQNGFSVTGINSEKGAVHKKDEEPVWKKYQWYRDRKRPHSQQTKQRKLEQTIFMQYNEIRCRRVQEGKVVNAGRKRSSESWFLGDSKEISYQHRSSLKRARSLEYSFGETQSNNAVVGQIRSSPPQTLGGVSADNSEQANKSYVLPRENLAHNVFDKDNLERFKDAEETHFNTAGNFYCFCGREGCIEQQRSARHVIFCHEGLKARNQECSTKFKEKTGVEIVDREERMSPELGDGSFEGISTQRDNDNTEVLPEKLRRCPQDVAKILRLNRIVKAVTNGRKKDFPLDAKKELQTVIRIKKPEDHHNSIAHGDDHEATWIGRLDKQSENLSDSEQESDQRCDSENSAEKTIEDDDDDEEERNSIGNYKDYFSYPEKKPPQMRNELDNGSVFSQSVSDQEPFLVRKPNSVEHLPTRDDNDAVCQVNGLLSLPGFKETKFNISLGELKRRMNPPETLTRVEMISYVRQAKSSGRVLLDKNNIVTANRSRPTILSRVCEGEAQVLADGIHKMNRDYLPLIALARKTVDTYRDDDCQIENCEDCRLKLRRRIVDVEITRNSLKELHKTIEESRKDDVLQTFELASHTFGVPNVLNHLSLLDDYFKTLLWTLQDD</sequence>
<feature type="region of interest" description="Disordered" evidence="1">
    <location>
        <begin position="519"/>
        <end position="538"/>
    </location>
</feature>
<comment type="caution">
    <text evidence="3">The sequence shown here is derived from an EMBL/GenBank/DDBJ whole genome shotgun (WGS) entry which is preliminary data.</text>
</comment>
<dbReference type="Pfam" id="PF03299">
    <property type="entry name" value="TF_AP-2"/>
    <property type="match status" value="1"/>
</dbReference>
<evidence type="ECO:0000313" key="3">
    <source>
        <dbReference type="EMBL" id="PFX30362.1"/>
    </source>
</evidence>
<feature type="region of interest" description="Disordered" evidence="1">
    <location>
        <begin position="34"/>
        <end position="151"/>
    </location>
</feature>
<feature type="domain" description="Transcription factor AP-2 C-terminal" evidence="2">
    <location>
        <begin position="709"/>
        <end position="889"/>
    </location>
</feature>
<feature type="compositionally biased region" description="Polar residues" evidence="1">
    <location>
        <begin position="258"/>
        <end position="271"/>
    </location>
</feature>
<organism evidence="3 4">
    <name type="scientific">Stylophora pistillata</name>
    <name type="common">Smooth cauliflower coral</name>
    <dbReference type="NCBI Taxonomy" id="50429"/>
    <lineage>
        <taxon>Eukaryota</taxon>
        <taxon>Metazoa</taxon>
        <taxon>Cnidaria</taxon>
        <taxon>Anthozoa</taxon>
        <taxon>Hexacorallia</taxon>
        <taxon>Scleractinia</taxon>
        <taxon>Astrocoeniina</taxon>
        <taxon>Pocilloporidae</taxon>
        <taxon>Stylophora</taxon>
    </lineage>
</organism>